<dbReference type="PANTHER" id="PTHR47002">
    <property type="entry name" value="AQUAPORIN-LIKE"/>
    <property type="match status" value="1"/>
</dbReference>
<sequence>MLVLHDFQNAEVWRAAVFEGMATFVMMFVGILCTISTLESGFSHPVVAVAVSQGLVLALCILAAAPASGAHVNPAITWTEMLTGHITPVRAALYIIAQTLGSIVASLAAKAIVGNAVALRYSLGGCYLTSQVSATSGVVGMDTNRAFLLETGLTFFVLFIAYSIALDPPRLPRTGYTLAPFLIGAVVGLGIFTGGSLVSGYGGAGINPGRCIGPAVALGGSMWTGHWVFWAGPALAGLAMAALYHNIPPTHVQVYKLRKAARAKAKKSASKGRSRKERAMTTSFGCANGSRIRLAFSSDRNATSENGEKPEAV</sequence>
<reference evidence="7" key="1">
    <citation type="submission" date="2020-06" db="EMBL/GenBank/DDBJ databases">
        <title>WGS assembly of Ceratodon purpureus strain R40.</title>
        <authorList>
            <person name="Carey S.B."/>
            <person name="Jenkins J."/>
            <person name="Shu S."/>
            <person name="Lovell J.T."/>
            <person name="Sreedasyam A."/>
            <person name="Maumus F."/>
            <person name="Tiley G.P."/>
            <person name="Fernandez-Pozo N."/>
            <person name="Barry K."/>
            <person name="Chen C."/>
            <person name="Wang M."/>
            <person name="Lipzen A."/>
            <person name="Daum C."/>
            <person name="Saski C.A."/>
            <person name="Payton A.C."/>
            <person name="Mcbreen J.C."/>
            <person name="Conrad R.E."/>
            <person name="Kollar L.M."/>
            <person name="Olsson S."/>
            <person name="Huttunen S."/>
            <person name="Landis J.B."/>
            <person name="Wickett N.J."/>
            <person name="Johnson M.G."/>
            <person name="Rensing S.A."/>
            <person name="Grimwood J."/>
            <person name="Schmutz J."/>
            <person name="Mcdaniel S.F."/>
        </authorList>
    </citation>
    <scope>NUCLEOTIDE SEQUENCE</scope>
    <source>
        <strain evidence="7">R40</strain>
    </source>
</reference>
<proteinExistence type="inferred from homology"/>
<dbReference type="EMBL" id="CM026423">
    <property type="protein sequence ID" value="KAG0583103.1"/>
    <property type="molecule type" value="Genomic_DNA"/>
</dbReference>
<evidence type="ECO:0000256" key="5">
    <source>
        <dbReference type="RuleBase" id="RU000477"/>
    </source>
</evidence>
<accession>A0A8T0IKX5</accession>
<feature type="transmembrane region" description="Helical" evidence="6">
    <location>
        <begin position="47"/>
        <end position="71"/>
    </location>
</feature>
<protein>
    <recommendedName>
        <fullName evidence="9">Aquaporin</fullName>
    </recommendedName>
</protein>
<keyword evidence="8" id="KW-1185">Reference proteome</keyword>
<dbReference type="Pfam" id="PF00230">
    <property type="entry name" value="MIP"/>
    <property type="match status" value="1"/>
</dbReference>
<evidence type="ECO:0000256" key="3">
    <source>
        <dbReference type="ARBA" id="ARBA00022989"/>
    </source>
</evidence>
<evidence type="ECO:0008006" key="9">
    <source>
        <dbReference type="Google" id="ProtNLM"/>
    </source>
</evidence>
<dbReference type="Proteomes" id="UP000822688">
    <property type="component" value="Chromosome 3"/>
</dbReference>
<keyword evidence="5" id="KW-0813">Transport</keyword>
<dbReference type="GO" id="GO:0016020">
    <property type="term" value="C:membrane"/>
    <property type="evidence" value="ECO:0007669"/>
    <property type="project" value="UniProtKB-SubCell"/>
</dbReference>
<dbReference type="PANTHER" id="PTHR47002:SF2">
    <property type="entry name" value="AQUAPORIN AQPAE.A-LIKE"/>
    <property type="match status" value="1"/>
</dbReference>
<feature type="transmembrane region" description="Helical" evidence="6">
    <location>
        <begin position="12"/>
        <end position="35"/>
    </location>
</feature>
<evidence type="ECO:0000256" key="4">
    <source>
        <dbReference type="ARBA" id="ARBA00023136"/>
    </source>
</evidence>
<evidence type="ECO:0000313" key="8">
    <source>
        <dbReference type="Proteomes" id="UP000822688"/>
    </source>
</evidence>
<feature type="transmembrane region" description="Helical" evidence="6">
    <location>
        <begin position="147"/>
        <end position="166"/>
    </location>
</feature>
<keyword evidence="4 6" id="KW-0472">Membrane</keyword>
<dbReference type="InterPro" id="IPR000425">
    <property type="entry name" value="MIP"/>
</dbReference>
<dbReference type="Gene3D" id="1.20.1080.10">
    <property type="entry name" value="Glycerol uptake facilitator protein"/>
    <property type="match status" value="1"/>
</dbReference>
<keyword evidence="2 5" id="KW-0812">Transmembrane</keyword>
<comment type="caution">
    <text evidence="7">The sequence shown here is derived from an EMBL/GenBank/DDBJ whole genome shotgun (WGS) entry which is preliminary data.</text>
</comment>
<comment type="subcellular location">
    <subcellularLocation>
        <location evidence="1">Membrane</location>
        <topology evidence="1">Multi-pass membrane protein</topology>
    </subcellularLocation>
</comment>
<organism evidence="7 8">
    <name type="scientific">Ceratodon purpureus</name>
    <name type="common">Fire moss</name>
    <name type="synonym">Dicranum purpureum</name>
    <dbReference type="NCBI Taxonomy" id="3225"/>
    <lineage>
        <taxon>Eukaryota</taxon>
        <taxon>Viridiplantae</taxon>
        <taxon>Streptophyta</taxon>
        <taxon>Embryophyta</taxon>
        <taxon>Bryophyta</taxon>
        <taxon>Bryophytina</taxon>
        <taxon>Bryopsida</taxon>
        <taxon>Dicranidae</taxon>
        <taxon>Pseudoditrichales</taxon>
        <taxon>Ditrichaceae</taxon>
        <taxon>Ceratodon</taxon>
    </lineage>
</organism>
<evidence type="ECO:0000313" key="7">
    <source>
        <dbReference type="EMBL" id="KAG0583103.1"/>
    </source>
</evidence>
<name>A0A8T0IKX5_CERPU</name>
<feature type="transmembrane region" description="Helical" evidence="6">
    <location>
        <begin position="178"/>
        <end position="198"/>
    </location>
</feature>
<dbReference type="PRINTS" id="PR00783">
    <property type="entry name" value="MINTRINSICP"/>
</dbReference>
<dbReference type="SUPFAM" id="SSF81338">
    <property type="entry name" value="Aquaporin-like"/>
    <property type="match status" value="1"/>
</dbReference>
<evidence type="ECO:0000256" key="2">
    <source>
        <dbReference type="ARBA" id="ARBA00022692"/>
    </source>
</evidence>
<dbReference type="AlphaFoldDB" id="A0A8T0IKX5"/>
<dbReference type="GO" id="GO:0015267">
    <property type="term" value="F:channel activity"/>
    <property type="evidence" value="ECO:0007669"/>
    <property type="project" value="InterPro"/>
</dbReference>
<feature type="transmembrane region" description="Helical" evidence="6">
    <location>
        <begin position="227"/>
        <end position="247"/>
    </location>
</feature>
<gene>
    <name evidence="7" type="ORF">KC19_3G109600</name>
</gene>
<evidence type="ECO:0000256" key="1">
    <source>
        <dbReference type="ARBA" id="ARBA00004141"/>
    </source>
</evidence>
<feature type="transmembrane region" description="Helical" evidence="6">
    <location>
        <begin position="91"/>
        <end position="109"/>
    </location>
</feature>
<comment type="similarity">
    <text evidence="5">Belongs to the MIP/aquaporin (TC 1.A.8) family.</text>
</comment>
<keyword evidence="3 6" id="KW-1133">Transmembrane helix</keyword>
<evidence type="ECO:0000256" key="6">
    <source>
        <dbReference type="SAM" id="Phobius"/>
    </source>
</evidence>
<dbReference type="InterPro" id="IPR023271">
    <property type="entry name" value="Aquaporin-like"/>
</dbReference>